<keyword evidence="8" id="KW-1185">Reference proteome</keyword>
<evidence type="ECO:0000313" key="8">
    <source>
        <dbReference type="Proteomes" id="UP000276254"/>
    </source>
</evidence>
<dbReference type="PANTHER" id="PTHR30055">
    <property type="entry name" value="HTH-TYPE TRANSCRIPTIONAL REGULATOR RUTR"/>
    <property type="match status" value="1"/>
</dbReference>
<reference evidence="7 8" key="1">
    <citation type="submission" date="2018-09" db="EMBL/GenBank/DDBJ databases">
        <title>Sphingomonas peninsula sp. nov., isolated from fildes peninsula, Antarctic soil.</title>
        <authorList>
            <person name="Yingchao G."/>
        </authorList>
    </citation>
    <scope>NUCLEOTIDE SEQUENCE [LARGE SCALE GENOMIC DNA]</scope>
    <source>
        <strain evidence="7 8">YZ-8</strain>
        <plasmid evidence="7 8">unnamed1</plasmid>
    </source>
</reference>
<keyword evidence="1" id="KW-0805">Transcription regulation</keyword>
<gene>
    <name evidence="7" type="ORF">D3Y57_05115</name>
</gene>
<feature type="region of interest" description="Disordered" evidence="5">
    <location>
        <begin position="1"/>
        <end position="20"/>
    </location>
</feature>
<evidence type="ECO:0000256" key="5">
    <source>
        <dbReference type="SAM" id="MobiDB-lite"/>
    </source>
</evidence>
<keyword evidence="7" id="KW-0614">Plasmid</keyword>
<proteinExistence type="predicted"/>
<dbReference type="InterPro" id="IPR001647">
    <property type="entry name" value="HTH_TetR"/>
</dbReference>
<accession>A0A494T7T0</accession>
<dbReference type="SUPFAM" id="SSF46689">
    <property type="entry name" value="Homeodomain-like"/>
    <property type="match status" value="1"/>
</dbReference>
<dbReference type="EMBL" id="CP032828">
    <property type="protein sequence ID" value="AYJ85377.1"/>
    <property type="molecule type" value="Genomic_DNA"/>
</dbReference>
<evidence type="ECO:0000256" key="3">
    <source>
        <dbReference type="ARBA" id="ARBA00023163"/>
    </source>
</evidence>
<evidence type="ECO:0000256" key="1">
    <source>
        <dbReference type="ARBA" id="ARBA00023015"/>
    </source>
</evidence>
<feature type="compositionally biased region" description="Basic and acidic residues" evidence="5">
    <location>
        <begin position="1"/>
        <end position="11"/>
    </location>
</feature>
<evidence type="ECO:0000313" key="7">
    <source>
        <dbReference type="EMBL" id="AYJ85377.1"/>
    </source>
</evidence>
<dbReference type="RefSeq" id="WP_121151918.1">
    <property type="nucleotide sequence ID" value="NZ_CP032828.1"/>
</dbReference>
<feature type="DNA-binding region" description="H-T-H motif" evidence="4">
    <location>
        <begin position="46"/>
        <end position="65"/>
    </location>
</feature>
<geneLocation type="plasmid" evidence="7">
    <name>unnamed1</name>
</geneLocation>
<organism evidence="7 8">
    <name type="scientific">Sphingomonas paeninsulae</name>
    <dbReference type="NCBI Taxonomy" id="2319844"/>
    <lineage>
        <taxon>Bacteria</taxon>
        <taxon>Pseudomonadati</taxon>
        <taxon>Pseudomonadota</taxon>
        <taxon>Alphaproteobacteria</taxon>
        <taxon>Sphingomonadales</taxon>
        <taxon>Sphingomonadaceae</taxon>
        <taxon>Sphingomonas</taxon>
    </lineage>
</organism>
<dbReference type="InterPro" id="IPR050109">
    <property type="entry name" value="HTH-type_TetR-like_transc_reg"/>
</dbReference>
<dbReference type="Gene3D" id="1.10.357.10">
    <property type="entry name" value="Tetracycline Repressor, domain 2"/>
    <property type="match status" value="1"/>
</dbReference>
<dbReference type="Proteomes" id="UP000276254">
    <property type="component" value="Plasmid unnamed1"/>
</dbReference>
<dbReference type="KEGG" id="spha:D3Y57_05115"/>
<dbReference type="AlphaFoldDB" id="A0A494T7T0"/>
<name>A0A494T7T0_SPHPE</name>
<dbReference type="GO" id="GO:0003700">
    <property type="term" value="F:DNA-binding transcription factor activity"/>
    <property type="evidence" value="ECO:0007669"/>
    <property type="project" value="TreeGrafter"/>
</dbReference>
<keyword evidence="2 4" id="KW-0238">DNA-binding</keyword>
<dbReference type="GO" id="GO:0000976">
    <property type="term" value="F:transcription cis-regulatory region binding"/>
    <property type="evidence" value="ECO:0007669"/>
    <property type="project" value="TreeGrafter"/>
</dbReference>
<sequence>MTGVDEAERNQQDNADTLVRNRENTRTRLLKAGRKLFFSRDYTAISVDMIAREAGFTRAAFYLHFTGKDALVAAMMIAESYKTDPLFERFNHMATTPETIESFVRAFVHSGRDLPAGRLFHIVALQSDAARDAFQENRRRLMAILGDGFPAFRPARDDSHEEQRRAARATLAIVMLEQLALRDAGLASPALLEEMILEMRDRLVSLSRIYRGD</sequence>
<dbReference type="Pfam" id="PF00440">
    <property type="entry name" value="TetR_N"/>
    <property type="match status" value="1"/>
</dbReference>
<keyword evidence="3" id="KW-0804">Transcription</keyword>
<evidence type="ECO:0000256" key="4">
    <source>
        <dbReference type="PROSITE-ProRule" id="PRU00335"/>
    </source>
</evidence>
<dbReference type="PRINTS" id="PR00455">
    <property type="entry name" value="HTHTETR"/>
</dbReference>
<dbReference type="InterPro" id="IPR009057">
    <property type="entry name" value="Homeodomain-like_sf"/>
</dbReference>
<dbReference type="PANTHER" id="PTHR30055:SF234">
    <property type="entry name" value="HTH-TYPE TRANSCRIPTIONAL REGULATOR BETI"/>
    <property type="match status" value="1"/>
</dbReference>
<evidence type="ECO:0000256" key="2">
    <source>
        <dbReference type="ARBA" id="ARBA00023125"/>
    </source>
</evidence>
<feature type="domain" description="HTH tetR-type" evidence="6">
    <location>
        <begin position="23"/>
        <end position="83"/>
    </location>
</feature>
<dbReference type="OrthoDB" id="9808189at2"/>
<protein>
    <submittedName>
        <fullName evidence="7">TetR/AcrR family transcriptional regulator</fullName>
    </submittedName>
</protein>
<dbReference type="PROSITE" id="PS50977">
    <property type="entry name" value="HTH_TETR_2"/>
    <property type="match status" value="1"/>
</dbReference>
<evidence type="ECO:0000259" key="6">
    <source>
        <dbReference type="PROSITE" id="PS50977"/>
    </source>
</evidence>